<comment type="caution">
    <text evidence="5">The sequence shown here is derived from an EMBL/GenBank/DDBJ whole genome shotgun (WGS) entry which is preliminary data.</text>
</comment>
<dbReference type="Pfam" id="PF00356">
    <property type="entry name" value="LacI"/>
    <property type="match status" value="1"/>
</dbReference>
<accession>A0A5J5ISG9</accession>
<keyword evidence="6" id="KW-1185">Reference proteome</keyword>
<dbReference type="CDD" id="cd01392">
    <property type="entry name" value="HTH_LacI"/>
    <property type="match status" value="1"/>
</dbReference>
<reference evidence="6" key="1">
    <citation type="submission" date="2019-09" db="EMBL/GenBank/DDBJ databases">
        <title>Mumia zhuanghuii sp. nov. isolated from the intestinal contents of plateau pika (Ochotona curzoniae) in the Qinghai-Tibet plateau of China.</title>
        <authorList>
            <person name="Tian Z."/>
        </authorList>
    </citation>
    <scope>NUCLEOTIDE SEQUENCE [LARGE SCALE GENOMIC DNA]</scope>
    <source>
        <strain evidence="6">DSM 25564</strain>
    </source>
</reference>
<dbReference type="PROSITE" id="PS00356">
    <property type="entry name" value="HTH_LACI_1"/>
    <property type="match status" value="1"/>
</dbReference>
<proteinExistence type="predicted"/>
<protein>
    <submittedName>
        <fullName evidence="5">LacI family transcriptional regulator</fullName>
    </submittedName>
</protein>
<dbReference type="EMBL" id="VYRZ01000002">
    <property type="protein sequence ID" value="KAA9086573.1"/>
    <property type="molecule type" value="Genomic_DNA"/>
</dbReference>
<dbReference type="PROSITE" id="PS50932">
    <property type="entry name" value="HTH_LACI_2"/>
    <property type="match status" value="1"/>
</dbReference>
<dbReference type="Gene3D" id="1.10.260.40">
    <property type="entry name" value="lambda repressor-like DNA-binding domains"/>
    <property type="match status" value="1"/>
</dbReference>
<dbReference type="Pfam" id="PF13377">
    <property type="entry name" value="Peripla_BP_3"/>
    <property type="match status" value="1"/>
</dbReference>
<dbReference type="Proteomes" id="UP000327039">
    <property type="component" value="Unassembled WGS sequence"/>
</dbReference>
<gene>
    <name evidence="5" type="ORF">F6B42_06020</name>
</gene>
<dbReference type="InterPro" id="IPR028082">
    <property type="entry name" value="Peripla_BP_I"/>
</dbReference>
<feature type="domain" description="HTH lacI-type" evidence="4">
    <location>
        <begin position="5"/>
        <end position="59"/>
    </location>
</feature>
<evidence type="ECO:0000313" key="6">
    <source>
        <dbReference type="Proteomes" id="UP000327039"/>
    </source>
</evidence>
<dbReference type="InterPro" id="IPR000843">
    <property type="entry name" value="HTH_LacI"/>
</dbReference>
<name>A0A5J5ISG9_9MICO</name>
<keyword evidence="1" id="KW-0805">Transcription regulation</keyword>
<dbReference type="OrthoDB" id="252678at2"/>
<dbReference type="RefSeq" id="WP_150418743.1">
    <property type="nucleotide sequence ID" value="NZ_VYRZ01000002.1"/>
</dbReference>
<organism evidence="5 6">
    <name type="scientific">Microbacterium radiodurans</name>
    <dbReference type="NCBI Taxonomy" id="661398"/>
    <lineage>
        <taxon>Bacteria</taxon>
        <taxon>Bacillati</taxon>
        <taxon>Actinomycetota</taxon>
        <taxon>Actinomycetes</taxon>
        <taxon>Micrococcales</taxon>
        <taxon>Microbacteriaceae</taxon>
        <taxon>Microbacterium</taxon>
    </lineage>
</organism>
<dbReference type="Gene3D" id="3.40.50.2300">
    <property type="match status" value="2"/>
</dbReference>
<evidence type="ECO:0000256" key="2">
    <source>
        <dbReference type="ARBA" id="ARBA00023125"/>
    </source>
</evidence>
<evidence type="ECO:0000256" key="3">
    <source>
        <dbReference type="ARBA" id="ARBA00023163"/>
    </source>
</evidence>
<dbReference type="GO" id="GO:0000976">
    <property type="term" value="F:transcription cis-regulatory region binding"/>
    <property type="evidence" value="ECO:0007669"/>
    <property type="project" value="TreeGrafter"/>
</dbReference>
<dbReference type="PANTHER" id="PTHR30146">
    <property type="entry name" value="LACI-RELATED TRANSCRIPTIONAL REPRESSOR"/>
    <property type="match status" value="1"/>
</dbReference>
<keyword evidence="3" id="KW-0804">Transcription</keyword>
<evidence type="ECO:0000313" key="5">
    <source>
        <dbReference type="EMBL" id="KAA9086573.1"/>
    </source>
</evidence>
<dbReference type="InterPro" id="IPR046335">
    <property type="entry name" value="LacI/GalR-like_sensor"/>
</dbReference>
<dbReference type="GO" id="GO:0003700">
    <property type="term" value="F:DNA-binding transcription factor activity"/>
    <property type="evidence" value="ECO:0007669"/>
    <property type="project" value="TreeGrafter"/>
</dbReference>
<sequence length="327" mass="35326">MTRQVTLKDIALRAGVSTAAISQALNDRGSLRPETRERIKALAAELGYQPNKYAAALRSGRTMSVGFVVPEGAELDLSKRGALHRTRHIGAMVRAAADQGFTVTMLPAARPDLLRGAQIDVVYFAEVAADDSLLREAIARGIPVATNDLYVDTQRSITVRTGYDEAVRAALGLLEARGARRIGFLVDDAGSPRDEIGETAYRAWSTVRGRDPLVAHLDAEHDALPRRVAELRDAGADAIFSFAEEGPAIYLQLDAMDLVIPRDVQLIALCTSDCAVNARLGVTHVCVHPEQAPAAMFRALGAVRDLDRDAPDVVDLPWELVRGSSTR</sequence>
<evidence type="ECO:0000259" key="4">
    <source>
        <dbReference type="PROSITE" id="PS50932"/>
    </source>
</evidence>
<evidence type="ECO:0000256" key="1">
    <source>
        <dbReference type="ARBA" id="ARBA00023015"/>
    </source>
</evidence>
<dbReference type="SUPFAM" id="SSF53822">
    <property type="entry name" value="Periplasmic binding protein-like I"/>
    <property type="match status" value="1"/>
</dbReference>
<dbReference type="PANTHER" id="PTHR30146:SF153">
    <property type="entry name" value="LACTOSE OPERON REPRESSOR"/>
    <property type="match status" value="1"/>
</dbReference>
<dbReference type="InterPro" id="IPR010982">
    <property type="entry name" value="Lambda_DNA-bd_dom_sf"/>
</dbReference>
<dbReference type="SUPFAM" id="SSF47413">
    <property type="entry name" value="lambda repressor-like DNA-binding domains"/>
    <property type="match status" value="1"/>
</dbReference>
<dbReference type="AlphaFoldDB" id="A0A5J5ISG9"/>
<dbReference type="SMART" id="SM00354">
    <property type="entry name" value="HTH_LACI"/>
    <property type="match status" value="1"/>
</dbReference>
<keyword evidence="2" id="KW-0238">DNA-binding</keyword>